<dbReference type="InterPro" id="IPR024361">
    <property type="entry name" value="BACON"/>
</dbReference>
<dbReference type="EMBL" id="DYWE01000076">
    <property type="protein sequence ID" value="HJF81605.1"/>
    <property type="molecule type" value="Genomic_DNA"/>
</dbReference>
<gene>
    <name evidence="3" type="ORF">K8V40_08145</name>
</gene>
<feature type="domain" description="BACON" evidence="2">
    <location>
        <begin position="45"/>
        <end position="105"/>
    </location>
</feature>
<dbReference type="PROSITE" id="PS51257">
    <property type="entry name" value="PROKAR_LIPOPROTEIN"/>
    <property type="match status" value="1"/>
</dbReference>
<dbReference type="InterPro" id="IPR013783">
    <property type="entry name" value="Ig-like_fold"/>
</dbReference>
<feature type="chain" id="PRO_5037300084" description="BACON domain-containing protein" evidence="1">
    <location>
        <begin position="28"/>
        <end position="502"/>
    </location>
</feature>
<reference evidence="3" key="1">
    <citation type="journal article" date="2021" name="PeerJ">
        <title>Extensive microbial diversity within the chicken gut microbiome revealed by metagenomics and culture.</title>
        <authorList>
            <person name="Gilroy R."/>
            <person name="Ravi A."/>
            <person name="Getino M."/>
            <person name="Pursley I."/>
            <person name="Horton D.L."/>
            <person name="Alikhan N.F."/>
            <person name="Baker D."/>
            <person name="Gharbi K."/>
            <person name="Hall N."/>
            <person name="Watson M."/>
            <person name="Adriaenssens E.M."/>
            <person name="Foster-Nyarko E."/>
            <person name="Jarju S."/>
            <person name="Secka A."/>
            <person name="Antonio M."/>
            <person name="Oren A."/>
            <person name="Chaudhuri R.R."/>
            <person name="La Ragione R."/>
            <person name="Hildebrand F."/>
            <person name="Pallen M.J."/>
        </authorList>
    </citation>
    <scope>NUCLEOTIDE SEQUENCE</scope>
    <source>
        <strain evidence="3">9794</strain>
    </source>
</reference>
<proteinExistence type="predicted"/>
<evidence type="ECO:0000313" key="4">
    <source>
        <dbReference type="Proteomes" id="UP000722357"/>
    </source>
</evidence>
<reference evidence="3" key="2">
    <citation type="submission" date="2021-09" db="EMBL/GenBank/DDBJ databases">
        <authorList>
            <person name="Gilroy R."/>
        </authorList>
    </citation>
    <scope>NUCLEOTIDE SEQUENCE</scope>
    <source>
        <strain evidence="3">9794</strain>
    </source>
</reference>
<protein>
    <recommendedName>
        <fullName evidence="2">BACON domain-containing protein</fullName>
    </recommendedName>
</protein>
<dbReference type="Pfam" id="PF19190">
    <property type="entry name" value="BACON_2"/>
    <property type="match status" value="1"/>
</dbReference>
<keyword evidence="1" id="KW-0732">Signal</keyword>
<name>A0A921HL92_9BACT</name>
<dbReference type="Proteomes" id="UP000722357">
    <property type="component" value="Unassembled WGS sequence"/>
</dbReference>
<feature type="signal peptide" evidence="1">
    <location>
        <begin position="1"/>
        <end position="27"/>
    </location>
</feature>
<dbReference type="AlphaFoldDB" id="A0A921HL92"/>
<evidence type="ECO:0000313" key="3">
    <source>
        <dbReference type="EMBL" id="HJF81605.1"/>
    </source>
</evidence>
<evidence type="ECO:0000259" key="2">
    <source>
        <dbReference type="Pfam" id="PF19190"/>
    </source>
</evidence>
<accession>A0A921HL92</accession>
<evidence type="ECO:0000256" key="1">
    <source>
        <dbReference type="SAM" id="SignalP"/>
    </source>
</evidence>
<comment type="caution">
    <text evidence="3">The sequence shown here is derived from an EMBL/GenBank/DDBJ whole genome shotgun (WGS) entry which is preliminary data.</text>
</comment>
<organism evidence="3 4">
    <name type="scientific">Phocaeicola plebeius</name>
    <dbReference type="NCBI Taxonomy" id="310297"/>
    <lineage>
        <taxon>Bacteria</taxon>
        <taxon>Pseudomonadati</taxon>
        <taxon>Bacteroidota</taxon>
        <taxon>Bacteroidia</taxon>
        <taxon>Bacteroidales</taxon>
        <taxon>Bacteroidaceae</taxon>
        <taxon>Phocaeicola</taxon>
    </lineage>
</organism>
<sequence>MKTTYTFTKLFLLVAIFFAAVSCSENEKEVVVEPEFPEEEVVSSVTPNGETVLTFSANMNWEVTSSAIWCKFANGSTSMKGEAGDISLSLTITEDAWSVEESVVEITLKMGSEEKVIAKYTRAGKAPVITNAEGEEYGEENPIALAYTNNGVSGSFSFIANYDWEIKNENLPEWLKISENNSQMGGNAGESVLVTFEVAKNFWANAQDGNVVIKAKKSDVSVSIPVSFSGIPEGVIAVDGINGTAFWWKISADGKNLWKDGAESEKLMFPLSFNAIAKDNAYTVVKIEEDGGFMWVNDESHSFLSVEDDNAGNVVLTAQENTTGKERLAYILVMPQKLFDEIKEKADANGGVYDNILLNSEGKDLIESKYDAYVALAFKQEGTSAAGGFKVLKYGYENIPCSLDKTSDMSRSIATEYGISPESIYSLSVESSVSLTINPLLSEWNYECMGQTASGNEMMIGNGIEPTELEGAPAVMVNSTETMYVIFISNDAQMKALIINVE</sequence>
<dbReference type="Gene3D" id="2.60.40.10">
    <property type="entry name" value="Immunoglobulins"/>
    <property type="match status" value="1"/>
</dbReference>